<evidence type="ECO:0000256" key="4">
    <source>
        <dbReference type="ARBA" id="ARBA00022679"/>
    </source>
</evidence>
<evidence type="ECO:0000256" key="3">
    <source>
        <dbReference type="ARBA" id="ARBA00012054"/>
    </source>
</evidence>
<evidence type="ECO:0000256" key="2">
    <source>
        <dbReference type="ARBA" id="ARBA00008420"/>
    </source>
</evidence>
<organism evidence="10 11">
    <name type="scientific">Litorisediminicola beolgyonensis</name>
    <dbReference type="NCBI Taxonomy" id="1173614"/>
    <lineage>
        <taxon>Bacteria</taxon>
        <taxon>Pseudomonadati</taxon>
        <taxon>Pseudomonadota</taxon>
        <taxon>Alphaproteobacteria</taxon>
        <taxon>Rhodobacterales</taxon>
        <taxon>Paracoccaceae</taxon>
        <taxon>Litorisediminicola</taxon>
    </lineage>
</organism>
<reference evidence="11" key="1">
    <citation type="journal article" date="2019" name="Int. J. Syst. Evol. Microbiol.">
        <title>The Global Catalogue of Microorganisms (GCM) 10K type strain sequencing project: providing services to taxonomists for standard genome sequencing and annotation.</title>
        <authorList>
            <consortium name="The Broad Institute Genomics Platform"/>
            <consortium name="The Broad Institute Genome Sequencing Center for Infectious Disease"/>
            <person name="Wu L."/>
            <person name="Ma J."/>
        </authorList>
    </citation>
    <scope>NUCLEOTIDE SEQUENCE [LARGE SCALE GENOMIC DNA]</scope>
    <source>
        <strain evidence="11">CCUG 62953</strain>
    </source>
</reference>
<accession>A0ABW3ZIC1</accession>
<keyword evidence="11" id="KW-1185">Reference proteome</keyword>
<dbReference type="PANTHER" id="PTHR43442">
    <property type="entry name" value="GLUCONOKINASE-RELATED"/>
    <property type="match status" value="1"/>
</dbReference>
<dbReference type="NCBIfam" id="TIGR01313">
    <property type="entry name" value="therm_gnt_kin"/>
    <property type="match status" value="1"/>
</dbReference>
<comment type="caution">
    <text evidence="10">The sequence shown here is derived from an EMBL/GenBank/DDBJ whole genome shotgun (WGS) entry which is preliminary data.</text>
</comment>
<dbReference type="InterPro" id="IPR027417">
    <property type="entry name" value="P-loop_NTPase"/>
</dbReference>
<name>A0ABW3ZIC1_9RHOB</name>
<sequence length="168" mass="17893">MSHVLVMGVCGCGKSLVGSAITERLGATFVEGDEFHPPENVAHMKAGHPLDDQMRFGWLDAIGDAVAAMQGRAVIACSALKASYRERLSAKIGDMLIVHLTGKPGLLEERVTQRKAHFMPASLVASQFAVLEPPSGPMTIEIDVALTPDEVVERAVAFIRSADARSVA</sequence>
<evidence type="ECO:0000256" key="7">
    <source>
        <dbReference type="ARBA" id="ARBA00022840"/>
    </source>
</evidence>
<evidence type="ECO:0000256" key="9">
    <source>
        <dbReference type="RuleBase" id="RU363066"/>
    </source>
</evidence>
<gene>
    <name evidence="10" type="ORF">ACFQ4E_08415</name>
</gene>
<dbReference type="Proteomes" id="UP001597135">
    <property type="component" value="Unassembled WGS sequence"/>
</dbReference>
<dbReference type="EMBL" id="JBHTMU010000011">
    <property type="protein sequence ID" value="MFD1342438.1"/>
    <property type="molecule type" value="Genomic_DNA"/>
</dbReference>
<comment type="pathway">
    <text evidence="1">Carbohydrate acid metabolism.</text>
</comment>
<dbReference type="EC" id="2.7.1.12" evidence="3 9"/>
<dbReference type="SUPFAM" id="SSF52540">
    <property type="entry name" value="P-loop containing nucleoside triphosphate hydrolases"/>
    <property type="match status" value="1"/>
</dbReference>
<protein>
    <recommendedName>
        <fullName evidence="3 9">Gluconokinase</fullName>
        <ecNumber evidence="3 9">2.7.1.12</ecNumber>
    </recommendedName>
</protein>
<keyword evidence="7 9" id="KW-0067">ATP-binding</keyword>
<dbReference type="InterPro" id="IPR006001">
    <property type="entry name" value="Therm_gnt_kin"/>
</dbReference>
<keyword evidence="4 9" id="KW-0808">Transferase</keyword>
<dbReference type="CDD" id="cd02021">
    <property type="entry name" value="GntK"/>
    <property type="match status" value="1"/>
</dbReference>
<evidence type="ECO:0000256" key="6">
    <source>
        <dbReference type="ARBA" id="ARBA00022777"/>
    </source>
</evidence>
<evidence type="ECO:0000256" key="5">
    <source>
        <dbReference type="ARBA" id="ARBA00022741"/>
    </source>
</evidence>
<comment type="catalytic activity">
    <reaction evidence="8 9">
        <text>D-gluconate + ATP = 6-phospho-D-gluconate + ADP + H(+)</text>
        <dbReference type="Rhea" id="RHEA:19433"/>
        <dbReference type="ChEBI" id="CHEBI:15378"/>
        <dbReference type="ChEBI" id="CHEBI:18391"/>
        <dbReference type="ChEBI" id="CHEBI:30616"/>
        <dbReference type="ChEBI" id="CHEBI:58759"/>
        <dbReference type="ChEBI" id="CHEBI:456216"/>
        <dbReference type="EC" id="2.7.1.12"/>
    </reaction>
</comment>
<dbReference type="Gene3D" id="3.40.50.300">
    <property type="entry name" value="P-loop containing nucleotide triphosphate hydrolases"/>
    <property type="match status" value="1"/>
</dbReference>
<comment type="similarity">
    <text evidence="2 9">Belongs to the gluconokinase GntK/GntV family.</text>
</comment>
<evidence type="ECO:0000256" key="8">
    <source>
        <dbReference type="ARBA" id="ARBA00048090"/>
    </source>
</evidence>
<evidence type="ECO:0000313" key="11">
    <source>
        <dbReference type="Proteomes" id="UP001597135"/>
    </source>
</evidence>
<evidence type="ECO:0000313" key="10">
    <source>
        <dbReference type="EMBL" id="MFD1342438.1"/>
    </source>
</evidence>
<keyword evidence="5 9" id="KW-0547">Nucleotide-binding</keyword>
<evidence type="ECO:0000256" key="1">
    <source>
        <dbReference type="ARBA" id="ARBA00004761"/>
    </source>
</evidence>
<keyword evidence="6 9" id="KW-0418">Kinase</keyword>
<dbReference type="PANTHER" id="PTHR43442:SF3">
    <property type="entry name" value="GLUCONOKINASE-RELATED"/>
    <property type="match status" value="1"/>
</dbReference>
<proteinExistence type="inferred from homology"/>
<dbReference type="RefSeq" id="WP_386802499.1">
    <property type="nucleotide sequence ID" value="NZ_JBHTMU010000011.1"/>
</dbReference>